<proteinExistence type="predicted"/>
<evidence type="ECO:0000313" key="2">
    <source>
        <dbReference type="EMBL" id="OQR70579.1"/>
    </source>
</evidence>
<accession>A0A1V9XAL8</accession>
<gene>
    <name evidence="2" type="ORF">BIW11_04127</name>
</gene>
<reference evidence="2 3" key="1">
    <citation type="journal article" date="2017" name="Gigascience">
        <title>Draft genome of the honey bee ectoparasitic mite, Tropilaelaps mercedesae, is shaped by the parasitic life history.</title>
        <authorList>
            <person name="Dong X."/>
            <person name="Armstrong S.D."/>
            <person name="Xia D."/>
            <person name="Makepeace B.L."/>
            <person name="Darby A.C."/>
            <person name="Kadowaki T."/>
        </authorList>
    </citation>
    <scope>NUCLEOTIDE SEQUENCE [LARGE SCALE GENOMIC DNA]</scope>
    <source>
        <strain evidence="2">Wuxi-XJTLU</strain>
    </source>
</reference>
<comment type="caution">
    <text evidence="2">The sequence shown here is derived from an EMBL/GenBank/DDBJ whole genome shotgun (WGS) entry which is preliminary data.</text>
</comment>
<feature type="region of interest" description="Disordered" evidence="1">
    <location>
        <begin position="69"/>
        <end position="97"/>
    </location>
</feature>
<name>A0A1V9XAL8_9ACAR</name>
<keyword evidence="3" id="KW-1185">Reference proteome</keyword>
<evidence type="ECO:0000313" key="3">
    <source>
        <dbReference type="Proteomes" id="UP000192247"/>
    </source>
</evidence>
<dbReference type="AlphaFoldDB" id="A0A1V9XAL8"/>
<dbReference type="InParanoid" id="A0A1V9XAL8"/>
<feature type="compositionally biased region" description="Basic and acidic residues" evidence="1">
    <location>
        <begin position="73"/>
        <end position="86"/>
    </location>
</feature>
<organism evidence="2 3">
    <name type="scientific">Tropilaelaps mercedesae</name>
    <dbReference type="NCBI Taxonomy" id="418985"/>
    <lineage>
        <taxon>Eukaryota</taxon>
        <taxon>Metazoa</taxon>
        <taxon>Ecdysozoa</taxon>
        <taxon>Arthropoda</taxon>
        <taxon>Chelicerata</taxon>
        <taxon>Arachnida</taxon>
        <taxon>Acari</taxon>
        <taxon>Parasitiformes</taxon>
        <taxon>Mesostigmata</taxon>
        <taxon>Gamasina</taxon>
        <taxon>Dermanyssoidea</taxon>
        <taxon>Laelapidae</taxon>
        <taxon>Tropilaelaps</taxon>
    </lineage>
</organism>
<protein>
    <submittedName>
        <fullName evidence="2">Uncharacterized protein</fullName>
    </submittedName>
</protein>
<evidence type="ECO:0000256" key="1">
    <source>
        <dbReference type="SAM" id="MobiDB-lite"/>
    </source>
</evidence>
<sequence length="121" mass="13566">MFAGQINKLTVCSMRTFGQARIIGLTSSRRRAFFKEQTIVKTGAQHVTRLVFIERQILLPSTSVADGRQANASHERLMDRSERRVDSGVVGPEVGREKEGRLGKRNLGVRVLFESTITHGR</sequence>
<dbReference type="Proteomes" id="UP000192247">
    <property type="component" value="Unassembled WGS sequence"/>
</dbReference>
<dbReference type="EMBL" id="MNPL01017074">
    <property type="protein sequence ID" value="OQR70579.1"/>
    <property type="molecule type" value="Genomic_DNA"/>
</dbReference>